<evidence type="ECO:0000313" key="2">
    <source>
        <dbReference type="Proteomes" id="UP000641025"/>
    </source>
</evidence>
<gene>
    <name evidence="1" type="ORF">JFN90_06265</name>
</gene>
<sequence>MVPKTLYRYRSLNQYSLCELIHSEFYFASPQEFNDPYDCKNMFSFEGTTDNDWRLFLNRFLEVNRPELTAKERKQQIDLVLQGGEHRSREKVAEQFDVWGKILEKQSSELGILCLSKTHTDILMWSHYANNHKGYCLEFDANKLRELFFCGEVVYKDNYPRFSEFVRANLNGIAQTFTLTKSKHWKYEQEYRLIVQPNGRQDKPGDRIFPYNPNALIGVIFGCQMSEKDKLTIRQILKDKPVVYKQARKSPHSYSIKLSDC</sequence>
<comment type="caution">
    <text evidence="1">The sequence shown here is derived from an EMBL/GenBank/DDBJ whole genome shotgun (WGS) entry which is preliminary data.</text>
</comment>
<dbReference type="EMBL" id="JAEMHK010000003">
    <property type="protein sequence ID" value="MBJ6799739.1"/>
    <property type="molecule type" value="Genomic_DNA"/>
</dbReference>
<dbReference type="RefSeq" id="WP_199394241.1">
    <property type="nucleotide sequence ID" value="NZ_JAEMHK010000003.1"/>
</dbReference>
<proteinExistence type="predicted"/>
<organism evidence="1 2">
    <name type="scientific">Geomonas propionica</name>
    <dbReference type="NCBI Taxonomy" id="2798582"/>
    <lineage>
        <taxon>Bacteria</taxon>
        <taxon>Pseudomonadati</taxon>
        <taxon>Thermodesulfobacteriota</taxon>
        <taxon>Desulfuromonadia</taxon>
        <taxon>Geobacterales</taxon>
        <taxon>Geobacteraceae</taxon>
        <taxon>Geomonas</taxon>
    </lineage>
</organism>
<name>A0ABS0YP29_9BACT</name>
<dbReference type="Proteomes" id="UP000641025">
    <property type="component" value="Unassembled WGS sequence"/>
</dbReference>
<keyword evidence="2" id="KW-1185">Reference proteome</keyword>
<dbReference type="InterPro" id="IPR021352">
    <property type="entry name" value="DUF2971"/>
</dbReference>
<evidence type="ECO:0000313" key="1">
    <source>
        <dbReference type="EMBL" id="MBJ6799739.1"/>
    </source>
</evidence>
<protein>
    <submittedName>
        <fullName evidence="1">DUF2971 domain-containing protein</fullName>
    </submittedName>
</protein>
<reference evidence="1 2" key="1">
    <citation type="submission" date="2020-12" db="EMBL/GenBank/DDBJ databases">
        <title>Geomonas sp. Red259, isolated from paddy soil.</title>
        <authorList>
            <person name="Xu Z."/>
            <person name="Zhang Z."/>
            <person name="Masuda Y."/>
            <person name="Itoh H."/>
            <person name="Senoo K."/>
        </authorList>
    </citation>
    <scope>NUCLEOTIDE SEQUENCE [LARGE SCALE GENOMIC DNA]</scope>
    <source>
        <strain evidence="1 2">Red259</strain>
    </source>
</reference>
<accession>A0ABS0YP29</accession>
<dbReference type="Pfam" id="PF11185">
    <property type="entry name" value="DUF2971"/>
    <property type="match status" value="1"/>
</dbReference>